<protein>
    <submittedName>
        <fullName evidence="1">Uncharacterized protein</fullName>
    </submittedName>
</protein>
<comment type="caution">
    <text evidence="1">The sequence shown here is derived from an EMBL/GenBank/DDBJ whole genome shotgun (WGS) entry which is preliminary data.</text>
</comment>
<name>A0ACC2LA83_PERAE</name>
<organism evidence="1 2">
    <name type="scientific">Persea americana</name>
    <name type="common">Avocado</name>
    <dbReference type="NCBI Taxonomy" id="3435"/>
    <lineage>
        <taxon>Eukaryota</taxon>
        <taxon>Viridiplantae</taxon>
        <taxon>Streptophyta</taxon>
        <taxon>Embryophyta</taxon>
        <taxon>Tracheophyta</taxon>
        <taxon>Spermatophyta</taxon>
        <taxon>Magnoliopsida</taxon>
        <taxon>Magnoliidae</taxon>
        <taxon>Laurales</taxon>
        <taxon>Lauraceae</taxon>
        <taxon>Persea</taxon>
    </lineage>
</organism>
<keyword evidence="2" id="KW-1185">Reference proteome</keyword>
<accession>A0ACC2LA83</accession>
<sequence>MYEFMARLKKSLAAIRAAIDGFAEKMGDPIDCLSTLVYRKLKKIPDLSDYDVEIVHKWLNANINKASAFLDIDDKNTWILH</sequence>
<proteinExistence type="predicted"/>
<dbReference type="Proteomes" id="UP001234297">
    <property type="component" value="Chromosome 7"/>
</dbReference>
<dbReference type="EMBL" id="CM056815">
    <property type="protein sequence ID" value="KAJ8630331.1"/>
    <property type="molecule type" value="Genomic_DNA"/>
</dbReference>
<evidence type="ECO:0000313" key="1">
    <source>
        <dbReference type="EMBL" id="KAJ8630331.1"/>
    </source>
</evidence>
<reference evidence="1 2" key="1">
    <citation type="journal article" date="2022" name="Hortic Res">
        <title>A haplotype resolved chromosomal level avocado genome allows analysis of novel avocado genes.</title>
        <authorList>
            <person name="Nath O."/>
            <person name="Fletcher S.J."/>
            <person name="Hayward A."/>
            <person name="Shaw L.M."/>
            <person name="Masouleh A.K."/>
            <person name="Furtado A."/>
            <person name="Henry R.J."/>
            <person name="Mitter N."/>
        </authorList>
    </citation>
    <scope>NUCLEOTIDE SEQUENCE [LARGE SCALE GENOMIC DNA]</scope>
    <source>
        <strain evidence="2">cv. Hass</strain>
    </source>
</reference>
<gene>
    <name evidence="1" type="ORF">MRB53_023654</name>
</gene>
<evidence type="ECO:0000313" key="2">
    <source>
        <dbReference type="Proteomes" id="UP001234297"/>
    </source>
</evidence>